<gene>
    <name evidence="1" type="ORF">BpHYR1_042287</name>
</gene>
<accession>A0A3M7R4Z1</accession>
<organism evidence="1 2">
    <name type="scientific">Brachionus plicatilis</name>
    <name type="common">Marine rotifer</name>
    <name type="synonym">Brachionus muelleri</name>
    <dbReference type="NCBI Taxonomy" id="10195"/>
    <lineage>
        <taxon>Eukaryota</taxon>
        <taxon>Metazoa</taxon>
        <taxon>Spiralia</taxon>
        <taxon>Gnathifera</taxon>
        <taxon>Rotifera</taxon>
        <taxon>Eurotatoria</taxon>
        <taxon>Monogononta</taxon>
        <taxon>Pseudotrocha</taxon>
        <taxon>Ploima</taxon>
        <taxon>Brachionidae</taxon>
        <taxon>Brachionus</taxon>
    </lineage>
</organism>
<sequence length="89" mass="10082">MIDVNGHFAAQIYIKTITNVSLFNDYIAEYGGFFFEQVQEPGENVADLVVSALLAWLGYHVDYGLYISRLPCKVISYQKNLVSEENCPK</sequence>
<comment type="caution">
    <text evidence="1">The sequence shown here is derived from an EMBL/GenBank/DDBJ whole genome shotgun (WGS) entry which is preliminary data.</text>
</comment>
<evidence type="ECO:0000313" key="1">
    <source>
        <dbReference type="EMBL" id="RNA18683.1"/>
    </source>
</evidence>
<dbReference type="AlphaFoldDB" id="A0A3M7R4Z1"/>
<name>A0A3M7R4Z1_BRAPC</name>
<dbReference type="Proteomes" id="UP000276133">
    <property type="component" value="Unassembled WGS sequence"/>
</dbReference>
<keyword evidence="2" id="KW-1185">Reference proteome</keyword>
<evidence type="ECO:0000313" key="2">
    <source>
        <dbReference type="Proteomes" id="UP000276133"/>
    </source>
</evidence>
<protein>
    <submittedName>
        <fullName evidence="1">Uncharacterized protein</fullName>
    </submittedName>
</protein>
<proteinExistence type="predicted"/>
<reference evidence="1 2" key="1">
    <citation type="journal article" date="2018" name="Sci. Rep.">
        <title>Genomic signatures of local adaptation to the degree of environmental predictability in rotifers.</title>
        <authorList>
            <person name="Franch-Gras L."/>
            <person name="Hahn C."/>
            <person name="Garcia-Roger E.M."/>
            <person name="Carmona M.J."/>
            <person name="Serra M."/>
            <person name="Gomez A."/>
        </authorList>
    </citation>
    <scope>NUCLEOTIDE SEQUENCE [LARGE SCALE GENOMIC DNA]</scope>
    <source>
        <strain evidence="1">HYR1</strain>
    </source>
</reference>
<dbReference type="EMBL" id="REGN01004192">
    <property type="protein sequence ID" value="RNA18683.1"/>
    <property type="molecule type" value="Genomic_DNA"/>
</dbReference>